<dbReference type="RefSeq" id="WP_161743937.1">
    <property type="nucleotide sequence ID" value="NZ_JAAAMV010000010.1"/>
</dbReference>
<dbReference type="InterPro" id="IPR015955">
    <property type="entry name" value="Lactate_DH/Glyco_Ohase_4_C"/>
</dbReference>
<comment type="caution">
    <text evidence="7">Lacks conserved residue(s) required for the propagation of feature annotation.</text>
</comment>
<feature type="domain" description="Lactate/malate dehydrogenase C-terminal" evidence="10">
    <location>
        <begin position="148"/>
        <end position="310"/>
    </location>
</feature>
<dbReference type="EC" id="1.1.1.27" evidence="3 7"/>
<dbReference type="InterPro" id="IPR011304">
    <property type="entry name" value="L-lactate_DH"/>
</dbReference>
<evidence type="ECO:0000256" key="3">
    <source>
        <dbReference type="ARBA" id="ARBA00012967"/>
    </source>
</evidence>
<comment type="pathway">
    <text evidence="1 7">Fermentation; pyruvate fermentation to lactate; (S)-lactate from pyruvate: step 1/1.</text>
</comment>
<evidence type="ECO:0000256" key="2">
    <source>
        <dbReference type="ARBA" id="ARBA00006054"/>
    </source>
</evidence>
<evidence type="ECO:0000256" key="4">
    <source>
        <dbReference type="ARBA" id="ARBA00023002"/>
    </source>
</evidence>
<dbReference type="PRINTS" id="PR00086">
    <property type="entry name" value="LLDHDRGNASE"/>
</dbReference>
<comment type="function">
    <text evidence="7">Catalyzes the conversion of lactate to pyruvate.</text>
</comment>
<feature type="binding site" evidence="7">
    <location>
        <position position="233"/>
    </location>
    <ligand>
        <name>substrate</name>
    </ligand>
</feature>
<dbReference type="InterPro" id="IPR001557">
    <property type="entry name" value="L-lactate/malate_DH"/>
</dbReference>
<comment type="caution">
    <text evidence="11">The sequence shown here is derived from an EMBL/GenBank/DDBJ whole genome shotgun (WGS) entry which is preliminary data.</text>
</comment>
<dbReference type="Pfam" id="PF00056">
    <property type="entry name" value="Ldh_1_N"/>
    <property type="match status" value="1"/>
</dbReference>
<keyword evidence="4 7" id="KW-0560">Oxidoreductase</keyword>
<feature type="binding site" evidence="7">
    <location>
        <begin position="123"/>
        <end position="126"/>
    </location>
    <ligand>
        <name>substrate</name>
    </ligand>
</feature>
<feature type="binding site" evidence="7">
    <location>
        <begin position="82"/>
        <end position="83"/>
    </location>
    <ligand>
        <name>NAD(+)</name>
        <dbReference type="ChEBI" id="CHEBI:57540"/>
    </ligand>
</feature>
<dbReference type="PANTHER" id="PTHR43128">
    <property type="entry name" value="L-2-HYDROXYCARBOXYLATE DEHYDROGENASE (NAD(P)(+))"/>
    <property type="match status" value="1"/>
</dbReference>
<dbReference type="GO" id="GO:0004459">
    <property type="term" value="F:L-lactate dehydrogenase (NAD+) activity"/>
    <property type="evidence" value="ECO:0007669"/>
    <property type="project" value="UniProtKB-EC"/>
</dbReference>
<proteinExistence type="inferred from homology"/>
<organism evidence="11 12">
    <name type="scientific">Paenibacillus glycinis</name>
    <dbReference type="NCBI Taxonomy" id="2697035"/>
    <lineage>
        <taxon>Bacteria</taxon>
        <taxon>Bacillati</taxon>
        <taxon>Bacillota</taxon>
        <taxon>Bacilli</taxon>
        <taxon>Bacillales</taxon>
        <taxon>Paenibacillaceae</taxon>
        <taxon>Paenibacillus</taxon>
    </lineage>
</organism>
<dbReference type="InterPro" id="IPR036291">
    <property type="entry name" value="NAD(P)-bd_dom_sf"/>
</dbReference>
<comment type="similarity">
    <text evidence="2 7">Belongs to the LDH/MDH superfamily. LDH family.</text>
</comment>
<dbReference type="Gene3D" id="3.90.110.10">
    <property type="entry name" value="Lactate dehydrogenase/glycoside hydrolase, family 4, C-terminal"/>
    <property type="match status" value="1"/>
</dbReference>
<comment type="subunit">
    <text evidence="7">Homotetramer.</text>
</comment>
<dbReference type="HAMAP" id="MF_00488">
    <property type="entry name" value="Lactate_dehydrog"/>
    <property type="match status" value="1"/>
</dbReference>
<dbReference type="SUPFAM" id="SSF56327">
    <property type="entry name" value="LDH C-terminal domain-like"/>
    <property type="match status" value="1"/>
</dbReference>
<evidence type="ECO:0000256" key="7">
    <source>
        <dbReference type="HAMAP-Rule" id="MF_00488"/>
    </source>
</evidence>
<sequence length="320" mass="33762">MPSKARKVAIVGIGAVGASCAYALVNQSVCDEIVLIGRSTKKIHAHALDLSHCMDFTHSRTKVSAGTYADCRDADIVILCAGVLTMPGGNRLDLAASSFEIYSKMIPRIVDAGFGGVFLVAANPVDVVTSIVLERSGFPRSRVIGTGTSIDTARLKTLLAEHLPVDPRSINGYVLGEHGQSQFPAWSHVTIGGKPILDILAQHGDRFGKLNLDEIALQTRDAGWEILQAKGATTFGIASALAAIVRSILNDDQKIVAVSAFLEGEYGETGVCAGVPAILTREGISELVELNLTPEERRKFADSCAVIRDAVAALSIGAKG</sequence>
<evidence type="ECO:0000313" key="11">
    <source>
        <dbReference type="EMBL" id="NBD25129.1"/>
    </source>
</evidence>
<dbReference type="PANTHER" id="PTHR43128:SF16">
    <property type="entry name" value="L-LACTATE DEHYDROGENASE"/>
    <property type="match status" value="1"/>
</dbReference>
<feature type="signal peptide" evidence="8">
    <location>
        <begin position="1"/>
        <end position="23"/>
    </location>
</feature>
<reference evidence="11 12" key="1">
    <citation type="submission" date="2020-01" db="EMBL/GenBank/DDBJ databases">
        <title>Paenibacillus soybeanensis sp. nov. isolated from the nodules of soybean (Glycine max(L.) Merr).</title>
        <authorList>
            <person name="Wang H."/>
        </authorList>
    </citation>
    <scope>NUCLEOTIDE SEQUENCE [LARGE SCALE GENOMIC DNA]</scope>
    <source>
        <strain evidence="11 12">T1</strain>
    </source>
</reference>
<comment type="catalytic activity">
    <reaction evidence="6 7">
        <text>(S)-lactate + NAD(+) = pyruvate + NADH + H(+)</text>
        <dbReference type="Rhea" id="RHEA:23444"/>
        <dbReference type="ChEBI" id="CHEBI:15361"/>
        <dbReference type="ChEBI" id="CHEBI:15378"/>
        <dbReference type="ChEBI" id="CHEBI:16651"/>
        <dbReference type="ChEBI" id="CHEBI:57540"/>
        <dbReference type="ChEBI" id="CHEBI:57945"/>
        <dbReference type="EC" id="1.1.1.27"/>
    </reaction>
</comment>
<dbReference type="InterPro" id="IPR022383">
    <property type="entry name" value="Lactate/malate_DH_C"/>
</dbReference>
<dbReference type="SUPFAM" id="SSF51735">
    <property type="entry name" value="NAD(P)-binding Rossmann-fold domains"/>
    <property type="match status" value="1"/>
</dbReference>
<protein>
    <recommendedName>
        <fullName evidence="3 7">L-lactate dehydrogenase</fullName>
        <shortName evidence="7">L-LDH</shortName>
        <ecNumber evidence="3 7">1.1.1.27</ecNumber>
    </recommendedName>
</protein>
<dbReference type="Proteomes" id="UP000665561">
    <property type="component" value="Unassembled WGS sequence"/>
</dbReference>
<evidence type="ECO:0000313" key="12">
    <source>
        <dbReference type="Proteomes" id="UP000665561"/>
    </source>
</evidence>
<keyword evidence="5 7" id="KW-0520">NAD</keyword>
<feature type="binding site" evidence="7">
    <location>
        <position position="42"/>
    </location>
    <ligand>
        <name>NAD(+)</name>
        <dbReference type="ChEBI" id="CHEBI:57540"/>
    </ligand>
</feature>
<feature type="active site" description="Proton acceptor" evidence="7">
    <location>
        <position position="178"/>
    </location>
</feature>
<feature type="binding site" evidence="7">
    <location>
        <position position="146"/>
    </location>
    <ligand>
        <name>NAD(+)</name>
        <dbReference type="ChEBI" id="CHEBI:57540"/>
    </ligand>
</feature>
<evidence type="ECO:0000259" key="10">
    <source>
        <dbReference type="Pfam" id="PF02866"/>
    </source>
</evidence>
<feature type="binding site" evidence="7">
    <location>
        <position position="68"/>
    </location>
    <ligand>
        <name>NAD(+)</name>
        <dbReference type="ChEBI" id="CHEBI:57540"/>
    </ligand>
</feature>
<dbReference type="Gene3D" id="3.40.50.720">
    <property type="entry name" value="NAD(P)-binding Rossmann-like Domain"/>
    <property type="match status" value="1"/>
</dbReference>
<feature type="binding site" evidence="7">
    <location>
        <begin position="121"/>
        <end position="123"/>
    </location>
    <ligand>
        <name>NAD(+)</name>
        <dbReference type="ChEBI" id="CHEBI:57540"/>
    </ligand>
</feature>
<dbReference type="NCBIfam" id="NF000824">
    <property type="entry name" value="PRK00066.1"/>
    <property type="match status" value="1"/>
</dbReference>
<accession>A0ABW9XR57</accession>
<evidence type="ECO:0000259" key="9">
    <source>
        <dbReference type="Pfam" id="PF00056"/>
    </source>
</evidence>
<evidence type="ECO:0000256" key="8">
    <source>
        <dbReference type="SAM" id="SignalP"/>
    </source>
</evidence>
<evidence type="ECO:0000256" key="1">
    <source>
        <dbReference type="ARBA" id="ARBA00004843"/>
    </source>
</evidence>
<feature type="binding site" evidence="7">
    <location>
        <begin position="151"/>
        <end position="154"/>
    </location>
    <ligand>
        <name>substrate</name>
    </ligand>
</feature>
<dbReference type="PIRSF" id="PIRSF000102">
    <property type="entry name" value="Lac_mal_DH"/>
    <property type="match status" value="1"/>
</dbReference>
<feature type="domain" description="Lactate/malate dehydrogenase N-terminal" evidence="9">
    <location>
        <begin position="7"/>
        <end position="145"/>
    </location>
</feature>
<keyword evidence="8" id="KW-0732">Signal</keyword>
<dbReference type="Pfam" id="PF02866">
    <property type="entry name" value="Ldh_1_C"/>
    <property type="match status" value="1"/>
</dbReference>
<feature type="binding site" evidence="7">
    <location>
        <position position="16"/>
    </location>
    <ligand>
        <name>NAD(+)</name>
        <dbReference type="ChEBI" id="CHEBI:57540"/>
    </ligand>
</feature>
<comment type="subcellular location">
    <subcellularLocation>
        <location evidence="7">Cytoplasm</location>
    </subcellularLocation>
</comment>
<evidence type="ECO:0000256" key="6">
    <source>
        <dbReference type="ARBA" id="ARBA00049258"/>
    </source>
</evidence>
<dbReference type="PROSITE" id="PS51257">
    <property type="entry name" value="PROKAR_LIPOPROTEIN"/>
    <property type="match status" value="1"/>
</dbReference>
<evidence type="ECO:0000256" key="5">
    <source>
        <dbReference type="ARBA" id="ARBA00023027"/>
    </source>
</evidence>
<dbReference type="EMBL" id="JAAAMV010000010">
    <property type="protein sequence ID" value="NBD25129.1"/>
    <property type="molecule type" value="Genomic_DNA"/>
</dbReference>
<gene>
    <name evidence="7" type="primary">ldh</name>
    <name evidence="11" type="ORF">GT019_14695</name>
</gene>
<name>A0ABW9XR57_9BACL</name>
<dbReference type="NCBIfam" id="TIGR01771">
    <property type="entry name" value="L-LDH-NAD"/>
    <property type="match status" value="1"/>
</dbReference>
<keyword evidence="12" id="KW-1185">Reference proteome</keyword>
<dbReference type="CDD" id="cd05291">
    <property type="entry name" value="HicDH_like"/>
    <property type="match status" value="1"/>
</dbReference>
<keyword evidence="7" id="KW-0963">Cytoplasm</keyword>
<dbReference type="InterPro" id="IPR001236">
    <property type="entry name" value="Lactate/malate_DH_N"/>
</dbReference>
<feature type="binding site" evidence="7">
    <location>
        <position position="91"/>
    </location>
    <ligand>
        <name>substrate</name>
    </ligand>
</feature>
<feature type="chain" id="PRO_5046442491" description="L-lactate dehydrogenase" evidence="8">
    <location>
        <begin position="24"/>
        <end position="320"/>
    </location>
</feature>